<dbReference type="InterPro" id="IPR040911">
    <property type="entry name" value="Exostosin_GT47"/>
</dbReference>
<feature type="domain" description="C2" evidence="8">
    <location>
        <begin position="258"/>
        <end position="378"/>
    </location>
</feature>
<dbReference type="GO" id="GO:0016020">
    <property type="term" value="C:membrane"/>
    <property type="evidence" value="ECO:0007669"/>
    <property type="project" value="UniProtKB-SubCell"/>
</dbReference>
<evidence type="ECO:0000256" key="6">
    <source>
        <dbReference type="SAM" id="MobiDB-lite"/>
    </source>
</evidence>
<evidence type="ECO:0000313" key="10">
    <source>
        <dbReference type="Proteomes" id="UP000290289"/>
    </source>
</evidence>
<evidence type="ECO:0000256" key="1">
    <source>
        <dbReference type="ARBA" id="ARBA00004141"/>
    </source>
</evidence>
<keyword evidence="10" id="KW-1185">Reference proteome</keyword>
<feature type="domain" description="C2" evidence="8">
    <location>
        <begin position="418"/>
        <end position="543"/>
    </location>
</feature>
<dbReference type="SMART" id="SM00239">
    <property type="entry name" value="C2"/>
    <property type="match status" value="3"/>
</dbReference>
<dbReference type="Gene3D" id="2.60.40.150">
    <property type="entry name" value="C2 domain"/>
    <property type="match status" value="3"/>
</dbReference>
<dbReference type="SUPFAM" id="SSF49562">
    <property type="entry name" value="C2 domain (Calcium/lipid-binding domain, CaLB)"/>
    <property type="match status" value="3"/>
</dbReference>
<dbReference type="Proteomes" id="UP000290289">
    <property type="component" value="Chromosome 6"/>
</dbReference>
<feature type="domain" description="C2" evidence="8">
    <location>
        <begin position="1"/>
        <end position="109"/>
    </location>
</feature>
<dbReference type="CDD" id="cd08378">
    <property type="entry name" value="C2B_MCTP_PRT_plant"/>
    <property type="match status" value="1"/>
</dbReference>
<evidence type="ECO:0000256" key="5">
    <source>
        <dbReference type="ARBA" id="ARBA00023136"/>
    </source>
</evidence>
<dbReference type="CDD" id="cd04019">
    <property type="entry name" value="C2C_MCTP_PRT_plant"/>
    <property type="match status" value="1"/>
</dbReference>
<dbReference type="FunFam" id="2.60.40.150:FF:000119">
    <property type="entry name" value="C2 domain-containing protein"/>
    <property type="match status" value="1"/>
</dbReference>
<evidence type="ECO:0000256" key="7">
    <source>
        <dbReference type="SAM" id="Phobius"/>
    </source>
</evidence>
<evidence type="ECO:0000313" key="9">
    <source>
        <dbReference type="EMBL" id="RXH95530.1"/>
    </source>
</evidence>
<dbReference type="Pfam" id="PF08372">
    <property type="entry name" value="PRT_C"/>
    <property type="match status" value="1"/>
</dbReference>
<dbReference type="CDD" id="cd04022">
    <property type="entry name" value="C2A_MCTP_PRT_plant"/>
    <property type="match status" value="1"/>
</dbReference>
<dbReference type="Pfam" id="PF03016">
    <property type="entry name" value="Exostosin_GT47"/>
    <property type="match status" value="1"/>
</dbReference>
<accession>A0A498JJ09</accession>
<gene>
    <name evidence="9" type="ORF">DVH24_008030</name>
</gene>
<reference evidence="9 10" key="1">
    <citation type="submission" date="2018-10" db="EMBL/GenBank/DDBJ databases">
        <title>A high-quality apple genome assembly.</title>
        <authorList>
            <person name="Hu J."/>
        </authorList>
    </citation>
    <scope>NUCLEOTIDE SEQUENCE [LARGE SCALE GENOMIC DNA]</scope>
    <source>
        <strain evidence="10">cv. HFTH1</strain>
        <tissue evidence="9">Young leaf</tissue>
    </source>
</reference>
<keyword evidence="4 7" id="KW-1133">Transmembrane helix</keyword>
<dbReference type="STRING" id="3750.A0A498JJ09"/>
<evidence type="ECO:0000259" key="8">
    <source>
        <dbReference type="PROSITE" id="PS50004"/>
    </source>
</evidence>
<keyword evidence="2 7" id="KW-0812">Transmembrane</keyword>
<dbReference type="InterPro" id="IPR047257">
    <property type="entry name" value="C2B_MCTP_PRT_plant"/>
</dbReference>
<dbReference type="PANTHER" id="PTHR31425">
    <property type="entry name" value="PHOSPHORIBOSYLANTHRANILATE TRANSFERASE ISOFORM 1"/>
    <property type="match status" value="1"/>
</dbReference>
<proteinExistence type="predicted"/>
<dbReference type="InterPro" id="IPR000008">
    <property type="entry name" value="C2_dom"/>
</dbReference>
<dbReference type="InterPro" id="IPR047259">
    <property type="entry name" value="QUIRKY-like"/>
</dbReference>
<dbReference type="Pfam" id="PF00168">
    <property type="entry name" value="C2"/>
    <property type="match status" value="3"/>
</dbReference>
<feature type="transmembrane region" description="Helical" evidence="7">
    <location>
        <begin position="611"/>
        <end position="629"/>
    </location>
</feature>
<feature type="region of interest" description="Disordered" evidence="6">
    <location>
        <begin position="135"/>
        <end position="167"/>
    </location>
</feature>
<organism evidence="9 10">
    <name type="scientific">Malus domestica</name>
    <name type="common">Apple</name>
    <name type="synonym">Pyrus malus</name>
    <dbReference type="NCBI Taxonomy" id="3750"/>
    <lineage>
        <taxon>Eukaryota</taxon>
        <taxon>Viridiplantae</taxon>
        <taxon>Streptophyta</taxon>
        <taxon>Embryophyta</taxon>
        <taxon>Tracheophyta</taxon>
        <taxon>Spermatophyta</taxon>
        <taxon>Magnoliopsida</taxon>
        <taxon>eudicotyledons</taxon>
        <taxon>Gunneridae</taxon>
        <taxon>Pentapetalae</taxon>
        <taxon>rosids</taxon>
        <taxon>fabids</taxon>
        <taxon>Rosales</taxon>
        <taxon>Rosaceae</taxon>
        <taxon>Amygdaloideae</taxon>
        <taxon>Maleae</taxon>
        <taxon>Malus</taxon>
    </lineage>
</organism>
<dbReference type="AlphaFoldDB" id="A0A498JJ09"/>
<dbReference type="InterPro" id="IPR047258">
    <property type="entry name" value="C2C_MCTP_PRT_plant"/>
</dbReference>
<feature type="transmembrane region" description="Helical" evidence="7">
    <location>
        <begin position="725"/>
        <end position="748"/>
    </location>
</feature>
<keyword evidence="3" id="KW-0677">Repeat</keyword>
<dbReference type="EMBL" id="RDQH01000332">
    <property type="protein sequence ID" value="RXH95530.1"/>
    <property type="molecule type" value="Genomic_DNA"/>
</dbReference>
<dbReference type="InterPro" id="IPR035892">
    <property type="entry name" value="C2_domain_sf"/>
</dbReference>
<keyword evidence="5 7" id="KW-0472">Membrane</keyword>
<evidence type="ECO:0000256" key="3">
    <source>
        <dbReference type="ARBA" id="ARBA00022737"/>
    </source>
</evidence>
<dbReference type="PROSITE" id="PS50004">
    <property type="entry name" value="C2"/>
    <property type="match status" value="3"/>
</dbReference>
<evidence type="ECO:0000256" key="4">
    <source>
        <dbReference type="ARBA" id="ARBA00022989"/>
    </source>
</evidence>
<dbReference type="PANTHER" id="PTHR31425:SF52">
    <property type="entry name" value="MULTIPLE C2 DOMAIN AND TRANSMEMBRANE REGION PROTEIN 7"/>
    <property type="match status" value="1"/>
</dbReference>
<feature type="region of interest" description="Disordered" evidence="6">
    <location>
        <begin position="180"/>
        <end position="203"/>
    </location>
</feature>
<sequence>MMNNLKLGVDVVGAHNLLPKDGQGSSNAFVELYFDGQRFRTTIKEKDLNPVWNESFYFNISDPSNLHYLTLEAYVYNNVKASYSRSFLGKISLTGNSFVPYSDAVVLHYPLEKRGIFSRVRGELGLKVYVTDDTSIRSSTPVPNAESLANADPSAAHGHTEGVPNPVMNALRNERAGTRHSFHHLPHPSHDEQHQHRASSAPDEHYVPKYEADQMKQEQPQPAKLVRMHSAASSQPVDFALKETSPYLGGGRVVGGRVIHGDKTASTYDLVERMYFLYVRVVKARELPAMDVTGSLDPYVEVRIGNYRGITKHFEKQQNPTWNQVFAFSKDRMQASVLEVVIKDKDLIKDDFVGLVRFDINEVPMRVPPDSPLAPEWYRLEDKKGEKIKSELMLAVWIGTQADEAFSDAWHSDAATPVDSTPAASTLIRSKVYHAPRLWYVRVNVIEAQDLFAAEKNRFPESYVKVQLGNQVLKTKTLQARNLNPLWNEDLLFVASEPFEDHLIISVEDRVGPGRDEIIGRVILPLNAVDRRADDRMIHSRWFNLEKPVAVDIDQLKRDKFSSRLHLRVCLDGGYHVLDESTHYSSDLRPTAKQLWRPSIGALLSWRDPRASALFVTFCLIAALVMYVTPFQCGSTPTGGTGIADIPSTLAIREKPPGETGIANISPALPTREKQNRIRPSPCKNLKPEAEQVQTSSFLTMVGVSMSKRKPKLPMQPAPKESCSCFLFLFKFLFRVPVAFFILLIYLWSSSATIFSGNIVHICVSSRKLNDHYCLSAGKTQPKFEIPIPIVNHSSIYLYTLDKSLNLPLPSSPPLYRGNGSTSPQSTVNGEKVRETAEVIRDESEPVTMRNGENKDGEEQVANAKKDVEEQMRLHRSWISDKKQAGCEGRGVYVYDLPSKFNFDLIGQCRDMVPWMDFCKYFKNEAMGEPIPKFGNGWYQTHQYSLEPIFHQRVMKHPCRVYNEDEAKLFYIPFYGGLDILRWHFKNVSSDVKDTLSLELITWLEKQRSWTKNSRKDHVIVLGKISWDFRRKDRSWGTRFLEIDQMKNPVKLLIERQPWQPNDIGIPHPTSFHPSSDDDIMAWQWKILSSHRKQLVGFAGAERPGQAESIRSMLIKQCNPSSKNGNQCRFLDCGSGGCDQPETVIDLFLESEFCLQPPGDSPTRKSLFDSLIAGCIPVLFDPFTAYYQYPWHLPEDHGKYSVFVDQEEVRGMKVNVVEMLMKISKEKRDDMRRFIVYELLPGLVYGDSNAKFEKFEDAFSITMSNLMERVTKLKLNV</sequence>
<evidence type="ECO:0000256" key="2">
    <source>
        <dbReference type="ARBA" id="ARBA00022692"/>
    </source>
</evidence>
<comment type="caution">
    <text evidence="9">The sequence shown here is derived from an EMBL/GenBank/DDBJ whole genome shotgun (WGS) entry which is preliminary data.</text>
</comment>
<dbReference type="FunFam" id="2.60.40.150:FF:000323">
    <property type="entry name" value="C2 calcium/lipid-binding plant phosphoribosyltransferase family protein"/>
    <property type="match status" value="1"/>
</dbReference>
<dbReference type="FunFam" id="2.60.40.150:FF:000128">
    <property type="entry name" value="C2 domain-containing protein"/>
    <property type="match status" value="1"/>
</dbReference>
<comment type="subcellular location">
    <subcellularLocation>
        <location evidence="1">Membrane</location>
        <topology evidence="1">Multi-pass membrane protein</topology>
    </subcellularLocation>
</comment>
<dbReference type="InterPro" id="IPR013583">
    <property type="entry name" value="MCTP_C"/>
</dbReference>
<protein>
    <recommendedName>
        <fullName evidence="8">C2 domain-containing protein</fullName>
    </recommendedName>
</protein>
<name>A0A498JJ09_MALDO</name>